<comment type="caution">
    <text evidence="1">The sequence shown here is derived from an EMBL/GenBank/DDBJ whole genome shotgun (WGS) entry which is preliminary data.</text>
</comment>
<keyword evidence="2" id="KW-1185">Reference proteome</keyword>
<accession>A0ABN3HKK5</accession>
<evidence type="ECO:0000313" key="1">
    <source>
        <dbReference type="EMBL" id="GAA2382722.1"/>
    </source>
</evidence>
<organism evidence="1 2">
    <name type="scientific">Gordonia cholesterolivorans</name>
    <dbReference type="NCBI Taxonomy" id="559625"/>
    <lineage>
        <taxon>Bacteria</taxon>
        <taxon>Bacillati</taxon>
        <taxon>Actinomycetota</taxon>
        <taxon>Actinomycetes</taxon>
        <taxon>Mycobacteriales</taxon>
        <taxon>Gordoniaceae</taxon>
        <taxon>Gordonia</taxon>
    </lineage>
</organism>
<name>A0ABN3HKK5_9ACTN</name>
<reference evidence="1 2" key="1">
    <citation type="journal article" date="2019" name="Int. J. Syst. Evol. Microbiol.">
        <title>The Global Catalogue of Microorganisms (GCM) 10K type strain sequencing project: providing services to taxonomists for standard genome sequencing and annotation.</title>
        <authorList>
            <consortium name="The Broad Institute Genomics Platform"/>
            <consortium name="The Broad Institute Genome Sequencing Center for Infectious Disease"/>
            <person name="Wu L."/>
            <person name="Ma J."/>
        </authorList>
    </citation>
    <scope>NUCLEOTIDE SEQUENCE [LARGE SCALE GENOMIC DNA]</scope>
    <source>
        <strain evidence="1 2">JCM 16227</strain>
    </source>
</reference>
<sequence>MTAHSADPQTTAPLSGHATVTRLPTSYPLVDPELDACLDPDLFQQGFDESLAYLSSLPPTWARHHAASVLENGTDPDDDLSYQRGYRAGLYGFLRHGTT</sequence>
<proteinExistence type="predicted"/>
<evidence type="ECO:0000313" key="2">
    <source>
        <dbReference type="Proteomes" id="UP001501170"/>
    </source>
</evidence>
<dbReference type="EMBL" id="BAAARB010000012">
    <property type="protein sequence ID" value="GAA2382722.1"/>
    <property type="molecule type" value="Genomic_DNA"/>
</dbReference>
<protein>
    <submittedName>
        <fullName evidence="1">Uncharacterized protein</fullName>
    </submittedName>
</protein>
<gene>
    <name evidence="1" type="ORF">GCM10009855_23610</name>
</gene>
<dbReference type="RefSeq" id="WP_278123841.1">
    <property type="nucleotide sequence ID" value="NZ_BAAARB010000012.1"/>
</dbReference>
<dbReference type="Proteomes" id="UP001501170">
    <property type="component" value="Unassembled WGS sequence"/>
</dbReference>